<feature type="transmembrane region" description="Helical" evidence="6">
    <location>
        <begin position="33"/>
        <end position="53"/>
    </location>
</feature>
<keyword evidence="9" id="KW-1185">Reference proteome</keyword>
<evidence type="ECO:0000256" key="6">
    <source>
        <dbReference type="SAM" id="Phobius"/>
    </source>
</evidence>
<feature type="transmembrane region" description="Helical" evidence="6">
    <location>
        <begin position="207"/>
        <end position="227"/>
    </location>
</feature>
<evidence type="ECO:0000256" key="4">
    <source>
        <dbReference type="ARBA" id="ARBA00023136"/>
    </source>
</evidence>
<dbReference type="RefSeq" id="WP_170183628.1">
    <property type="nucleotide sequence ID" value="NZ_BAAARZ010000021.1"/>
</dbReference>
<keyword evidence="3 6" id="KW-1133">Transmembrane helix</keyword>
<evidence type="ECO:0000256" key="3">
    <source>
        <dbReference type="ARBA" id="ARBA00022989"/>
    </source>
</evidence>
<gene>
    <name evidence="8" type="ORF">PHY01_09110</name>
</gene>
<evidence type="ECO:0000256" key="2">
    <source>
        <dbReference type="ARBA" id="ARBA00022692"/>
    </source>
</evidence>
<feature type="transmembrane region" description="Helical" evidence="6">
    <location>
        <begin position="175"/>
        <end position="195"/>
    </location>
</feature>
<comment type="subcellular location">
    <subcellularLocation>
        <location evidence="1">Membrane</location>
        <topology evidence="1">Multi-pass membrane protein</topology>
    </subcellularLocation>
</comment>
<feature type="transmembrane region" description="Helical" evidence="6">
    <location>
        <begin position="107"/>
        <end position="125"/>
    </location>
</feature>
<dbReference type="EMBL" id="BJNG01000006">
    <property type="protein sequence ID" value="GEC18628.1"/>
    <property type="molecule type" value="Genomic_DNA"/>
</dbReference>
<comment type="caution">
    <text evidence="8">The sequence shown here is derived from an EMBL/GenBank/DDBJ whole genome shotgun (WGS) entry which is preliminary data.</text>
</comment>
<feature type="transmembrane region" description="Helical" evidence="6">
    <location>
        <begin position="145"/>
        <end position="163"/>
    </location>
</feature>
<dbReference type="Proteomes" id="UP000320338">
    <property type="component" value="Unassembled WGS sequence"/>
</dbReference>
<dbReference type="AlphaFoldDB" id="A0A4Y3WJD2"/>
<evidence type="ECO:0000313" key="9">
    <source>
        <dbReference type="Proteomes" id="UP000320338"/>
    </source>
</evidence>
<evidence type="ECO:0000259" key="7">
    <source>
        <dbReference type="Pfam" id="PF01794"/>
    </source>
</evidence>
<dbReference type="InterPro" id="IPR013130">
    <property type="entry name" value="Fe3_Rdtase_TM_dom"/>
</dbReference>
<evidence type="ECO:0000313" key="8">
    <source>
        <dbReference type="EMBL" id="GEC18628.1"/>
    </source>
</evidence>
<accession>A0A4Y3WJD2</accession>
<dbReference type="Pfam" id="PF01794">
    <property type="entry name" value="Ferric_reduct"/>
    <property type="match status" value="1"/>
</dbReference>
<protein>
    <recommendedName>
        <fullName evidence="7">Ferric oxidoreductase domain-containing protein</fullName>
    </recommendedName>
</protein>
<reference evidence="8 9" key="1">
    <citation type="submission" date="2019-06" db="EMBL/GenBank/DDBJ databases">
        <title>Whole genome shotgun sequence of Pseudonocardia hydrocarbonoxydans NBRC 14498.</title>
        <authorList>
            <person name="Hosoyama A."/>
            <person name="Uohara A."/>
            <person name="Ohji S."/>
            <person name="Ichikawa N."/>
        </authorList>
    </citation>
    <scope>NUCLEOTIDE SEQUENCE [LARGE SCALE GENOMIC DNA]</scope>
    <source>
        <strain evidence="8 9">NBRC 14498</strain>
    </source>
</reference>
<sequence>MTRSTVAWPGVSGPPADCGDGPRVRPGRAADTLLLLGGVDVGLVLALAVVRFPLDASGAGGLALWGGRTAGLLAEVLVLAQVLLAARVPWLENAAGQDRLLRWHRTLGPLTLTAVLAHPLLLAAAATARGGGGWWSQLWTLGGDYLDAVAATVLIVLAGAASVRAARRWLPYEGWYLLHLGTYAAVLLAFGHQLSAGSAVLGPPWLSTWWTAQLVVAGAAVALYRVGLPLWRSARHRVRVDAVVRESADVVSVHLTGRDLDRLGVRGGAVPALALPDRGRLVAQPFPTACPPSRTGTACGSPRARSAAAAGRWRAWAGVRAC</sequence>
<name>A0A4Y3WJD2_9PSEU</name>
<keyword evidence="2 6" id="KW-0812">Transmembrane</keyword>
<dbReference type="GO" id="GO:0016020">
    <property type="term" value="C:membrane"/>
    <property type="evidence" value="ECO:0007669"/>
    <property type="project" value="UniProtKB-SubCell"/>
</dbReference>
<evidence type="ECO:0000256" key="1">
    <source>
        <dbReference type="ARBA" id="ARBA00004141"/>
    </source>
</evidence>
<organism evidence="8 9">
    <name type="scientific">Pseudonocardia hydrocarbonoxydans</name>
    <dbReference type="NCBI Taxonomy" id="76726"/>
    <lineage>
        <taxon>Bacteria</taxon>
        <taxon>Bacillati</taxon>
        <taxon>Actinomycetota</taxon>
        <taxon>Actinomycetes</taxon>
        <taxon>Pseudonocardiales</taxon>
        <taxon>Pseudonocardiaceae</taxon>
        <taxon>Pseudonocardia</taxon>
    </lineage>
</organism>
<keyword evidence="4 6" id="KW-0472">Membrane</keyword>
<feature type="region of interest" description="Disordered" evidence="5">
    <location>
        <begin position="1"/>
        <end position="23"/>
    </location>
</feature>
<feature type="domain" description="Ferric oxidoreductase" evidence="7">
    <location>
        <begin position="70"/>
        <end position="189"/>
    </location>
</feature>
<feature type="transmembrane region" description="Helical" evidence="6">
    <location>
        <begin position="65"/>
        <end position="86"/>
    </location>
</feature>
<evidence type="ECO:0000256" key="5">
    <source>
        <dbReference type="SAM" id="MobiDB-lite"/>
    </source>
</evidence>
<proteinExistence type="predicted"/>